<dbReference type="AlphaFoldDB" id="A0ABD5P022"/>
<protein>
    <submittedName>
        <fullName evidence="1">DUF5813 family protein</fullName>
    </submittedName>
</protein>
<comment type="caution">
    <text evidence="1">The sequence shown here is derived from an EMBL/GenBank/DDBJ whole genome shotgun (WGS) entry which is preliminary data.</text>
</comment>
<dbReference type="GeneID" id="71854056"/>
<dbReference type="InterPro" id="IPR043851">
    <property type="entry name" value="DUF5813"/>
</dbReference>
<organism evidence="1 2">
    <name type="scientific">Natribaculum luteum</name>
    <dbReference type="NCBI Taxonomy" id="1586232"/>
    <lineage>
        <taxon>Archaea</taxon>
        <taxon>Methanobacteriati</taxon>
        <taxon>Methanobacteriota</taxon>
        <taxon>Stenosarchaea group</taxon>
        <taxon>Halobacteria</taxon>
        <taxon>Halobacteriales</taxon>
        <taxon>Natrialbaceae</taxon>
        <taxon>Natribaculum</taxon>
    </lineage>
</organism>
<dbReference type="EMBL" id="JBHSDJ010000029">
    <property type="protein sequence ID" value="MFC4247410.1"/>
    <property type="molecule type" value="Genomic_DNA"/>
</dbReference>
<dbReference type="Pfam" id="PF19130">
    <property type="entry name" value="DUF5813"/>
    <property type="match status" value="1"/>
</dbReference>
<accession>A0ABD5P022</accession>
<name>A0ABD5P022_9EURY</name>
<sequence length="175" mass="19120">MTDDCPAPVERALEAHDAFEATDEGYELTTTVFETAVTATDAEGKRDGEFHVTISLPALDAAVAGETVADVVEDGWFETLERRLEDTFTVATTSTHEEPRVEREGDEVRVLLEYVAWNAREGVEDAKTLIEYVEGTYAQGIIPGYEYQGEAATLLENAQTRGQEAADGERGGMPL</sequence>
<evidence type="ECO:0000313" key="1">
    <source>
        <dbReference type="EMBL" id="MFC4247410.1"/>
    </source>
</evidence>
<proteinExistence type="predicted"/>
<reference evidence="1 2" key="1">
    <citation type="journal article" date="2014" name="Int. J. Syst. Evol. Microbiol.">
        <title>Complete genome sequence of Corynebacterium casei LMG S-19264T (=DSM 44701T), isolated from a smear-ripened cheese.</title>
        <authorList>
            <consortium name="US DOE Joint Genome Institute (JGI-PGF)"/>
            <person name="Walter F."/>
            <person name="Albersmeier A."/>
            <person name="Kalinowski J."/>
            <person name="Ruckert C."/>
        </authorList>
    </citation>
    <scope>NUCLEOTIDE SEQUENCE [LARGE SCALE GENOMIC DNA]</scope>
    <source>
        <strain evidence="1 2">IBRC-M 10912</strain>
    </source>
</reference>
<evidence type="ECO:0000313" key="2">
    <source>
        <dbReference type="Proteomes" id="UP001595821"/>
    </source>
</evidence>
<dbReference type="RefSeq" id="WP_246966110.1">
    <property type="nucleotide sequence ID" value="NZ_CP095397.1"/>
</dbReference>
<dbReference type="Proteomes" id="UP001595821">
    <property type="component" value="Unassembled WGS sequence"/>
</dbReference>
<gene>
    <name evidence="1" type="ORF">ACFOZ7_10435</name>
</gene>